<dbReference type="GeneID" id="63209618"/>
<accession>A0A286MQJ8</accession>
<dbReference type="EMBL" id="MF324910">
    <property type="protein sequence ID" value="ASW31523.1"/>
    <property type="molecule type" value="Genomic_DNA"/>
</dbReference>
<evidence type="ECO:0000256" key="1">
    <source>
        <dbReference type="SAM" id="Phobius"/>
    </source>
</evidence>
<dbReference type="RefSeq" id="YP_010013058.1">
    <property type="nucleotide sequence ID" value="NC_053508.1"/>
</dbReference>
<keyword evidence="1" id="KW-0472">Membrane</keyword>
<name>A0A286MQJ8_9CAUD</name>
<evidence type="ECO:0000313" key="2">
    <source>
        <dbReference type="EMBL" id="ASW31523.1"/>
    </source>
</evidence>
<dbReference type="Proteomes" id="UP000225984">
    <property type="component" value="Segment"/>
</dbReference>
<reference evidence="2 3" key="1">
    <citation type="submission" date="2017-06" db="EMBL/GenBank/DDBJ databases">
        <authorList>
            <person name="Apiz-Saab J."/>
            <person name="Gonzalez-Montes K.M."/>
            <person name="Diaz-Perez J."/>
            <person name="Fuentes-Cruz G.A."/>
            <person name="Fuster-Rivera J.M."/>
            <person name="Gonzalez-Espada L.V."/>
            <person name="Gonzalez-Perez P.D."/>
            <person name="Hernandez-Morales C.S."/>
            <person name="Hernandez-Rivera R."/>
            <person name="Herrera-DelValle R.J."/>
            <person name="Jaramillo-Criado J.A."/>
            <person name="Lama-Diaz J.M."/>
            <person name="Llavona-Feo P.M."/>
            <person name="Medina-Barreto M.A."/>
            <person name="Melendez-Ortiz M.Y."/>
            <person name="Melendez-Rivera C.M."/>
            <person name="Mercado-Andino A.K."/>
            <person name="Mercado-Delgado A.J."/>
            <person name="Ortiz-DeArmas J.I."/>
            <person name="Ortiz-Ortiz C.P."/>
            <person name="Quesada-Gordillo A.M."/>
            <person name="Fernandez-Martinez M."/>
            <person name="Vazquez E."/>
            <person name="Rubin M.R."/>
            <person name="Stoner T.H."/>
            <person name="Garlena R.A."/>
            <person name="Russell D.A."/>
            <person name="Pope W.H."/>
            <person name="Jacobs-Sera D."/>
            <person name="Hatfull G.F."/>
        </authorList>
    </citation>
    <scope>NUCLEOTIDE SEQUENCE [LARGE SCALE GENOMIC DNA]</scope>
</reference>
<feature type="transmembrane region" description="Helical" evidence="1">
    <location>
        <begin position="12"/>
        <end position="32"/>
    </location>
</feature>
<gene>
    <name evidence="2" type="primary">89</name>
    <name evidence="2" type="ORF">SEA_GUUELAD_89</name>
</gene>
<organism evidence="2 3">
    <name type="scientific">Mycobacterium phage GuuelaD</name>
    <dbReference type="NCBI Taxonomy" id="2015819"/>
    <lineage>
        <taxon>Viruses</taxon>
        <taxon>Duplodnaviria</taxon>
        <taxon>Heunggongvirae</taxon>
        <taxon>Uroviricota</taxon>
        <taxon>Caudoviricetes</taxon>
        <taxon>Vilmaviridae</taxon>
        <taxon>Lclasvirinae</taxon>
        <taxon>Faithunavirus</taxon>
        <taxon>Faithunavirus guuelaD</taxon>
    </lineage>
</organism>
<sequence length="44" mass="4482">MGAGGFRLVVNYLSGLFVGAVVGAALTVYLFASGKFSITPEGDE</sequence>
<keyword evidence="3" id="KW-1185">Reference proteome</keyword>
<proteinExistence type="predicted"/>
<keyword evidence="1" id="KW-1133">Transmembrane helix</keyword>
<dbReference type="KEGG" id="vg:63209618"/>
<protein>
    <submittedName>
        <fullName evidence="2">Uncharacterized protein</fullName>
    </submittedName>
</protein>
<keyword evidence="1" id="KW-0812">Transmembrane</keyword>
<evidence type="ECO:0000313" key="3">
    <source>
        <dbReference type="Proteomes" id="UP000225984"/>
    </source>
</evidence>